<dbReference type="InterPro" id="IPR003699">
    <property type="entry name" value="QueA"/>
</dbReference>
<comment type="catalytic activity">
    <reaction evidence="5">
        <text>7-aminomethyl-7-carbaguanosine(34) in tRNA + S-adenosyl-L-methionine = epoxyqueuosine(34) in tRNA + adenine + L-methionine + 2 H(+)</text>
        <dbReference type="Rhea" id="RHEA:32155"/>
        <dbReference type="Rhea" id="RHEA-COMP:10342"/>
        <dbReference type="Rhea" id="RHEA-COMP:18582"/>
        <dbReference type="ChEBI" id="CHEBI:15378"/>
        <dbReference type="ChEBI" id="CHEBI:16708"/>
        <dbReference type="ChEBI" id="CHEBI:57844"/>
        <dbReference type="ChEBI" id="CHEBI:59789"/>
        <dbReference type="ChEBI" id="CHEBI:82833"/>
        <dbReference type="ChEBI" id="CHEBI:194443"/>
        <dbReference type="EC" id="2.4.99.17"/>
    </reaction>
</comment>
<dbReference type="UniPathway" id="UPA00392"/>
<dbReference type="GO" id="GO:0051075">
    <property type="term" value="F:S-adenosylmethionine:tRNA ribosyltransferase-isomerase activity"/>
    <property type="evidence" value="ECO:0007669"/>
    <property type="project" value="UniProtKB-EC"/>
</dbReference>
<dbReference type="PANTHER" id="PTHR30307">
    <property type="entry name" value="S-ADENOSYLMETHIONINE:TRNA RIBOSYLTRANSFERASE-ISOMERASE"/>
    <property type="match status" value="1"/>
</dbReference>
<keyword evidence="6" id="KW-0413">Isomerase</keyword>
<dbReference type="Gene3D" id="3.40.1780.10">
    <property type="entry name" value="QueA-like"/>
    <property type="match status" value="2"/>
</dbReference>
<organism evidence="6 7">
    <name type="scientific">Candidatus Anoxymicrobium japonicum</name>
    <dbReference type="NCBI Taxonomy" id="2013648"/>
    <lineage>
        <taxon>Bacteria</taxon>
        <taxon>Bacillati</taxon>
        <taxon>Actinomycetota</taxon>
        <taxon>Candidatus Geothermincolia</taxon>
        <taxon>Candidatus Geothermincolales</taxon>
        <taxon>Candidatus Anoxymicrobiaceae</taxon>
        <taxon>Candidatus Anoxymicrobium</taxon>
    </lineage>
</organism>
<dbReference type="PANTHER" id="PTHR30307:SF0">
    <property type="entry name" value="S-ADENOSYLMETHIONINE:TRNA RIBOSYLTRANSFERASE-ISOMERASE"/>
    <property type="match status" value="1"/>
</dbReference>
<dbReference type="Gene3D" id="2.40.10.240">
    <property type="entry name" value="QueA-like"/>
    <property type="match status" value="1"/>
</dbReference>
<dbReference type="SUPFAM" id="SSF111337">
    <property type="entry name" value="QueA-like"/>
    <property type="match status" value="1"/>
</dbReference>
<evidence type="ECO:0000256" key="1">
    <source>
        <dbReference type="ARBA" id="ARBA00022490"/>
    </source>
</evidence>
<comment type="similarity">
    <text evidence="5">Belongs to the QueA family.</text>
</comment>
<evidence type="ECO:0000313" key="6">
    <source>
        <dbReference type="EMBL" id="PKQ28843.1"/>
    </source>
</evidence>
<sequence length="341" mass="37609">MRTDIFDYDLPRALIAQDPLPERDASRLLVLERATGRISHRVFRDLPELLAPGDCLALNTTRVFHGRLKGRKARTGGSVELLLLEDRGESVFKAMARGASLRPGIRVLLGDGTLEATVTDGLESGVVTVEFNKRGEELNRAIAEQGEMPLPPYITHELADAERYQTVYAEREMSAAAPTAGLHFTDALLERVRRAGLTIAGLELAVGMDTFVPVRARMVEDHSMHKEWFSLDEAAARAVNEARRKTGRVVAVGTTSVRALESCAAESRLVTPGEGCTDLFITPGYRFKIVDAIITNFHLPRTTLLMMVCAFGGIEPVQSAYEEAIREGYRFYSFGDAMLIQ</sequence>
<dbReference type="EC" id="2.4.99.17" evidence="5"/>
<comment type="caution">
    <text evidence="6">The sequence shown here is derived from an EMBL/GenBank/DDBJ whole genome shotgun (WGS) entry which is preliminary data.</text>
</comment>
<dbReference type="EMBL" id="PHEX01000004">
    <property type="protein sequence ID" value="PKQ28843.1"/>
    <property type="molecule type" value="Genomic_DNA"/>
</dbReference>
<keyword evidence="4 5" id="KW-0671">Queuosine biosynthesis</keyword>
<evidence type="ECO:0000256" key="4">
    <source>
        <dbReference type="ARBA" id="ARBA00022785"/>
    </source>
</evidence>
<comment type="subunit">
    <text evidence="5">Monomer.</text>
</comment>
<keyword evidence="2 5" id="KW-0808">Transferase</keyword>
<evidence type="ECO:0000313" key="7">
    <source>
        <dbReference type="Proteomes" id="UP000233654"/>
    </source>
</evidence>
<gene>
    <name evidence="5" type="primary">queA</name>
    <name evidence="6" type="ORF">CVT63_00815</name>
</gene>
<dbReference type="NCBIfam" id="NF001140">
    <property type="entry name" value="PRK00147.1"/>
    <property type="match status" value="1"/>
</dbReference>
<dbReference type="InterPro" id="IPR042118">
    <property type="entry name" value="QueA_dom1"/>
</dbReference>
<keyword evidence="3 5" id="KW-0949">S-adenosyl-L-methionine</keyword>
<dbReference type="GO" id="GO:0005737">
    <property type="term" value="C:cytoplasm"/>
    <property type="evidence" value="ECO:0007669"/>
    <property type="project" value="UniProtKB-SubCell"/>
</dbReference>
<dbReference type="InterPro" id="IPR036100">
    <property type="entry name" value="QueA_sf"/>
</dbReference>
<evidence type="ECO:0000256" key="2">
    <source>
        <dbReference type="ARBA" id="ARBA00022679"/>
    </source>
</evidence>
<reference evidence="6 7" key="1">
    <citation type="journal article" date="2017" name="ISME J.">
        <title>Potential for microbial H2 and metal transformations associated with novel bacteria and archaea in deep terrestrial subsurface sediments.</title>
        <authorList>
            <person name="Hernsdorf A.W."/>
            <person name="Amano Y."/>
            <person name="Miyakawa K."/>
            <person name="Ise K."/>
            <person name="Suzuki Y."/>
            <person name="Anantharaman K."/>
            <person name="Probst A."/>
            <person name="Burstein D."/>
            <person name="Thomas B.C."/>
            <person name="Banfield J.F."/>
        </authorList>
    </citation>
    <scope>NUCLEOTIDE SEQUENCE [LARGE SCALE GENOMIC DNA]</scope>
    <source>
        <strain evidence="6">HGW-Actinobacteria-3</strain>
    </source>
</reference>
<dbReference type="InterPro" id="IPR042119">
    <property type="entry name" value="QueA_dom2"/>
</dbReference>
<comment type="subcellular location">
    <subcellularLocation>
        <location evidence="5">Cytoplasm</location>
    </subcellularLocation>
</comment>
<accession>A0A2N3G828</accession>
<dbReference type="HAMAP" id="MF_00113">
    <property type="entry name" value="QueA"/>
    <property type="match status" value="1"/>
</dbReference>
<evidence type="ECO:0000256" key="5">
    <source>
        <dbReference type="HAMAP-Rule" id="MF_00113"/>
    </source>
</evidence>
<dbReference type="NCBIfam" id="TIGR00113">
    <property type="entry name" value="queA"/>
    <property type="match status" value="1"/>
</dbReference>
<name>A0A2N3G828_9ACTN</name>
<protein>
    <recommendedName>
        <fullName evidence="5">S-adenosylmethionine:tRNA ribosyltransferase-isomerase</fullName>
        <ecNumber evidence="5">2.4.99.17</ecNumber>
    </recommendedName>
    <alternativeName>
        <fullName evidence="5">Queuosine biosynthesis protein QueA</fullName>
    </alternativeName>
</protein>
<dbReference type="Pfam" id="PF02547">
    <property type="entry name" value="Queuosine_synth"/>
    <property type="match status" value="1"/>
</dbReference>
<keyword evidence="1 5" id="KW-0963">Cytoplasm</keyword>
<proteinExistence type="inferred from homology"/>
<dbReference type="FunFam" id="2.40.10.240:FF:000002">
    <property type="entry name" value="S-adenosylmethionine:tRNA ribosyltransferase-isomerase"/>
    <property type="match status" value="1"/>
</dbReference>
<comment type="pathway">
    <text evidence="5">tRNA modification; tRNA-queuosine biosynthesis.</text>
</comment>
<evidence type="ECO:0000256" key="3">
    <source>
        <dbReference type="ARBA" id="ARBA00022691"/>
    </source>
</evidence>
<dbReference type="Proteomes" id="UP000233654">
    <property type="component" value="Unassembled WGS sequence"/>
</dbReference>
<dbReference type="AlphaFoldDB" id="A0A2N3G828"/>
<dbReference type="GO" id="GO:0008616">
    <property type="term" value="P:tRNA queuosine(34) biosynthetic process"/>
    <property type="evidence" value="ECO:0007669"/>
    <property type="project" value="UniProtKB-UniRule"/>
</dbReference>
<comment type="function">
    <text evidence="5">Transfers and isomerizes the ribose moiety from AdoMet to the 7-aminomethyl group of 7-deazaguanine (preQ1-tRNA) to give epoxyqueuosine (oQ-tRNA).</text>
</comment>